<sequence length="201" mass="22162">MLRASHDMFDHAVKQLHAEGALESDIYKRDRQLNKYERSVRRKIVTHMSVSSKPDINLGLVLTAIVIDIERIGDYTKNIVELAGAVPGPFDGLELHGEVAEIEKNMARMFDDIVPALEGPDEARARAIIGSHTIIASKVDDQVRALCASEVLSGRSGHAVTVALYLRYLKRVSAHLKNVATSVVNPYYRIGFREKGSSPSG</sequence>
<evidence type="ECO:0000259" key="1">
    <source>
        <dbReference type="Pfam" id="PF01895"/>
    </source>
</evidence>
<dbReference type="GO" id="GO:0045936">
    <property type="term" value="P:negative regulation of phosphate metabolic process"/>
    <property type="evidence" value="ECO:0007669"/>
    <property type="project" value="InterPro"/>
</dbReference>
<protein>
    <recommendedName>
        <fullName evidence="1">PhoU domain-containing protein</fullName>
    </recommendedName>
</protein>
<dbReference type="InterPro" id="IPR038078">
    <property type="entry name" value="PhoU-like_sf"/>
</dbReference>
<evidence type="ECO:0000313" key="2">
    <source>
        <dbReference type="EMBL" id="SUZ71079.1"/>
    </source>
</evidence>
<dbReference type="EMBL" id="UINC01001110">
    <property type="protein sequence ID" value="SUZ71079.1"/>
    <property type="molecule type" value="Genomic_DNA"/>
</dbReference>
<dbReference type="PANTHER" id="PTHR42930">
    <property type="entry name" value="PHOSPHATE-SPECIFIC TRANSPORT SYSTEM ACCESSORY PROTEIN PHOU"/>
    <property type="match status" value="1"/>
</dbReference>
<dbReference type="AlphaFoldDB" id="A0A381PYK6"/>
<proteinExistence type="predicted"/>
<name>A0A381PYK6_9ZZZZ</name>
<reference evidence="2" key="1">
    <citation type="submission" date="2018-05" db="EMBL/GenBank/DDBJ databases">
        <authorList>
            <person name="Lanie J.A."/>
            <person name="Ng W.-L."/>
            <person name="Kazmierczak K.M."/>
            <person name="Andrzejewski T.M."/>
            <person name="Davidsen T.M."/>
            <person name="Wayne K.J."/>
            <person name="Tettelin H."/>
            <person name="Glass J.I."/>
            <person name="Rusch D."/>
            <person name="Podicherti R."/>
            <person name="Tsui H.-C.T."/>
            <person name="Winkler M.E."/>
        </authorList>
    </citation>
    <scope>NUCLEOTIDE SEQUENCE</scope>
</reference>
<dbReference type="PANTHER" id="PTHR42930:SF3">
    <property type="entry name" value="PHOSPHATE-SPECIFIC TRANSPORT SYSTEM ACCESSORY PROTEIN PHOU"/>
    <property type="match status" value="1"/>
</dbReference>
<accession>A0A381PYK6</accession>
<feature type="domain" description="PhoU" evidence="1">
    <location>
        <begin position="1"/>
        <end position="82"/>
    </location>
</feature>
<dbReference type="SUPFAM" id="SSF109755">
    <property type="entry name" value="PhoU-like"/>
    <property type="match status" value="1"/>
</dbReference>
<organism evidence="2">
    <name type="scientific">marine metagenome</name>
    <dbReference type="NCBI Taxonomy" id="408172"/>
    <lineage>
        <taxon>unclassified sequences</taxon>
        <taxon>metagenomes</taxon>
        <taxon>ecological metagenomes</taxon>
    </lineage>
</organism>
<dbReference type="Gene3D" id="1.20.58.220">
    <property type="entry name" value="Phosphate transport system protein phou homolog 2, domain 2"/>
    <property type="match status" value="2"/>
</dbReference>
<dbReference type="GO" id="GO:0030643">
    <property type="term" value="P:intracellular phosphate ion homeostasis"/>
    <property type="evidence" value="ECO:0007669"/>
    <property type="project" value="InterPro"/>
</dbReference>
<dbReference type="Pfam" id="PF01895">
    <property type="entry name" value="PhoU"/>
    <property type="match status" value="1"/>
</dbReference>
<gene>
    <name evidence="2" type="ORF">METZ01_LOCUS23933</name>
</gene>
<dbReference type="InterPro" id="IPR026022">
    <property type="entry name" value="PhoU_dom"/>
</dbReference>
<dbReference type="InterPro" id="IPR028366">
    <property type="entry name" value="PhoU"/>
</dbReference>